<keyword evidence="1" id="KW-0472">Membrane</keyword>
<name>A0A9X1DDH9_9SPHN</name>
<evidence type="ECO:0000313" key="3">
    <source>
        <dbReference type="Proteomes" id="UP001138757"/>
    </source>
</evidence>
<evidence type="ECO:0000313" key="2">
    <source>
        <dbReference type="EMBL" id="MBT2188033.1"/>
    </source>
</evidence>
<dbReference type="EMBL" id="JAHGAW010000008">
    <property type="protein sequence ID" value="MBT2188033.1"/>
    <property type="molecule type" value="Genomic_DNA"/>
</dbReference>
<reference evidence="2" key="1">
    <citation type="submission" date="2021-05" db="EMBL/GenBank/DDBJ databases">
        <title>Genome of Sphingobium sp. strain.</title>
        <authorList>
            <person name="Fan R."/>
        </authorList>
    </citation>
    <scope>NUCLEOTIDE SEQUENCE</scope>
    <source>
        <strain evidence="2">H33</strain>
    </source>
</reference>
<gene>
    <name evidence="2" type="ORF">KK488_13845</name>
</gene>
<dbReference type="Proteomes" id="UP001138757">
    <property type="component" value="Unassembled WGS sequence"/>
</dbReference>
<feature type="transmembrane region" description="Helical" evidence="1">
    <location>
        <begin position="54"/>
        <end position="72"/>
    </location>
</feature>
<accession>A0A9X1DDH9</accession>
<comment type="caution">
    <text evidence="2">The sequence shown here is derived from an EMBL/GenBank/DDBJ whole genome shotgun (WGS) entry which is preliminary data.</text>
</comment>
<evidence type="ECO:0000256" key="1">
    <source>
        <dbReference type="SAM" id="Phobius"/>
    </source>
</evidence>
<dbReference type="RefSeq" id="WP_214624273.1">
    <property type="nucleotide sequence ID" value="NZ_JAHGAW010000008.1"/>
</dbReference>
<keyword evidence="1" id="KW-0812">Transmembrane</keyword>
<dbReference type="AlphaFoldDB" id="A0A9X1DDH9"/>
<protein>
    <submittedName>
        <fullName evidence="2">Uncharacterized protein</fullName>
    </submittedName>
</protein>
<proteinExistence type="predicted"/>
<keyword evidence="1" id="KW-1133">Transmembrane helix</keyword>
<keyword evidence="3" id="KW-1185">Reference proteome</keyword>
<sequence length="73" mass="7734">MLSLISVLIGAVALLLAIPAFIPFLGWANWLIVPIALFGALIGQFSYGKGARNFCLIVACICMARLWLGGGLL</sequence>
<feature type="transmembrane region" description="Helical" evidence="1">
    <location>
        <begin position="27"/>
        <end position="47"/>
    </location>
</feature>
<organism evidence="2 3">
    <name type="scientific">Sphingobium nicotianae</name>
    <dbReference type="NCBI Taxonomy" id="2782607"/>
    <lineage>
        <taxon>Bacteria</taxon>
        <taxon>Pseudomonadati</taxon>
        <taxon>Pseudomonadota</taxon>
        <taxon>Alphaproteobacteria</taxon>
        <taxon>Sphingomonadales</taxon>
        <taxon>Sphingomonadaceae</taxon>
        <taxon>Sphingobium</taxon>
    </lineage>
</organism>